<dbReference type="EMBL" id="JBBMEK010000207">
    <property type="protein sequence ID" value="MEQ2366113.1"/>
    <property type="molecule type" value="Genomic_DNA"/>
</dbReference>
<keyword evidence="1" id="KW-1133">Transmembrane helix</keyword>
<dbReference type="RefSeq" id="WP_349085754.1">
    <property type="nucleotide sequence ID" value="NZ_JBBMEK010000207.1"/>
</dbReference>
<keyword evidence="1" id="KW-0812">Transmembrane</keyword>
<keyword evidence="3" id="KW-1185">Reference proteome</keyword>
<keyword evidence="1" id="KW-0472">Membrane</keyword>
<gene>
    <name evidence="2" type="ORF">WMO25_13635</name>
</gene>
<protein>
    <submittedName>
        <fullName evidence="2">Uncharacterized protein</fullName>
    </submittedName>
</protein>
<comment type="caution">
    <text evidence="2">The sequence shown here is derived from an EMBL/GenBank/DDBJ whole genome shotgun (WGS) entry which is preliminary data.</text>
</comment>
<evidence type="ECO:0000256" key="1">
    <source>
        <dbReference type="SAM" id="Phobius"/>
    </source>
</evidence>
<evidence type="ECO:0000313" key="3">
    <source>
        <dbReference type="Proteomes" id="UP001469749"/>
    </source>
</evidence>
<reference evidence="2 3" key="1">
    <citation type="submission" date="2024-03" db="EMBL/GenBank/DDBJ databases">
        <title>Human intestinal bacterial collection.</title>
        <authorList>
            <person name="Pauvert C."/>
            <person name="Hitch T.C.A."/>
            <person name="Clavel T."/>
        </authorList>
    </citation>
    <scope>NUCLEOTIDE SEQUENCE [LARGE SCALE GENOMIC DNA]</scope>
    <source>
        <strain evidence="2 3">CLA-AA-H190</strain>
    </source>
</reference>
<dbReference type="Proteomes" id="UP001469749">
    <property type="component" value="Unassembled WGS sequence"/>
</dbReference>
<organism evidence="2 3">
    <name type="scientific">Coprococcus intestinihominis</name>
    <dbReference type="NCBI Taxonomy" id="3133154"/>
    <lineage>
        <taxon>Bacteria</taxon>
        <taxon>Bacillati</taxon>
        <taxon>Bacillota</taxon>
        <taxon>Clostridia</taxon>
        <taxon>Lachnospirales</taxon>
        <taxon>Lachnospiraceae</taxon>
        <taxon>Coprococcus</taxon>
    </lineage>
</organism>
<sequence>MRIKKNYLPLLAITLAVIILCFMLHLLYFNFTILNGPRKE</sequence>
<feature type="transmembrane region" description="Helical" evidence="1">
    <location>
        <begin position="7"/>
        <end position="29"/>
    </location>
</feature>
<evidence type="ECO:0000313" key="2">
    <source>
        <dbReference type="EMBL" id="MEQ2366113.1"/>
    </source>
</evidence>
<accession>A0ABV1B6Q3</accession>
<name>A0ABV1B6Q3_9FIRM</name>
<proteinExistence type="predicted"/>